<proteinExistence type="predicted"/>
<dbReference type="PANTHER" id="PTHR42917">
    <property type="entry name" value="2,4-DIENOYL-COA REDUCTASE"/>
    <property type="match status" value="1"/>
</dbReference>
<evidence type="ECO:0000256" key="6">
    <source>
        <dbReference type="ARBA" id="ARBA00023002"/>
    </source>
</evidence>
<dbReference type="GO" id="GO:0051536">
    <property type="term" value="F:iron-sulfur cluster binding"/>
    <property type="evidence" value="ECO:0007669"/>
    <property type="project" value="UniProtKB-KW"/>
</dbReference>
<evidence type="ECO:0000256" key="4">
    <source>
        <dbReference type="ARBA" id="ARBA00022643"/>
    </source>
</evidence>
<dbReference type="GO" id="GO:0033543">
    <property type="term" value="P:fatty acid beta-oxidation, unsaturated, even number, reductase/isomerase pathway"/>
    <property type="evidence" value="ECO:0007669"/>
    <property type="project" value="TreeGrafter"/>
</dbReference>
<dbReference type="GO" id="GO:0008670">
    <property type="term" value="F:2,4-dienoyl-CoA reductase (NADPH) activity"/>
    <property type="evidence" value="ECO:0007669"/>
    <property type="project" value="TreeGrafter"/>
</dbReference>
<dbReference type="GO" id="GO:0046872">
    <property type="term" value="F:metal ion binding"/>
    <property type="evidence" value="ECO:0007669"/>
    <property type="project" value="UniProtKB-KW"/>
</dbReference>
<keyword evidence="6" id="KW-0560">Oxidoreductase</keyword>
<comment type="cofactor">
    <cofactor evidence="1">
        <name>FMN</name>
        <dbReference type="ChEBI" id="CHEBI:58210"/>
    </cofactor>
</comment>
<keyword evidence="8" id="KW-0411">Iron-sulfur</keyword>
<dbReference type="InterPro" id="IPR013785">
    <property type="entry name" value="Aldolase_TIM"/>
</dbReference>
<feature type="non-terminal residue" evidence="10">
    <location>
        <position position="240"/>
    </location>
</feature>
<comment type="cofactor">
    <cofactor evidence="2">
        <name>[4Fe-4S] cluster</name>
        <dbReference type="ChEBI" id="CHEBI:49883"/>
    </cofactor>
</comment>
<evidence type="ECO:0000256" key="5">
    <source>
        <dbReference type="ARBA" id="ARBA00022723"/>
    </source>
</evidence>
<keyword evidence="7" id="KW-0408">Iron</keyword>
<evidence type="ECO:0000256" key="8">
    <source>
        <dbReference type="ARBA" id="ARBA00023014"/>
    </source>
</evidence>
<evidence type="ECO:0000313" key="11">
    <source>
        <dbReference type="Proteomes" id="UP000018853"/>
    </source>
</evidence>
<name>W1XBZ3_ECOLX</name>
<gene>
    <name evidence="10" type="ORF">Q609_ECAC00521G0001</name>
</gene>
<dbReference type="GO" id="GO:0010181">
    <property type="term" value="F:FMN binding"/>
    <property type="evidence" value="ECO:0007669"/>
    <property type="project" value="InterPro"/>
</dbReference>
<keyword evidence="3" id="KW-0285">Flavoprotein</keyword>
<evidence type="ECO:0000259" key="9">
    <source>
        <dbReference type="Pfam" id="PF00724"/>
    </source>
</evidence>
<dbReference type="Pfam" id="PF00724">
    <property type="entry name" value="Oxidored_FMN"/>
    <property type="match status" value="1"/>
</dbReference>
<dbReference type="SUPFAM" id="SSF51395">
    <property type="entry name" value="FMN-linked oxidoreductases"/>
    <property type="match status" value="1"/>
</dbReference>
<reference evidence="10 11" key="1">
    <citation type="submission" date="2013-12" db="EMBL/GenBank/DDBJ databases">
        <title>A Varibaculum cambriense genome reconstructed from a premature infant gut community with otherwise low bacterial novelty that shifts toward anaerobic metabolism during the third week of life.</title>
        <authorList>
            <person name="Brown C.T."/>
            <person name="Sharon I."/>
            <person name="Thomas B.C."/>
            <person name="Castelle C.J."/>
            <person name="Morowitz M.J."/>
            <person name="Banfield J.F."/>
        </authorList>
    </citation>
    <scope>NUCLEOTIDE SEQUENCE [LARGE SCALE GENOMIC DNA]</scope>
    <source>
        <strain evidence="11">DORA_A_5_14_21</strain>
    </source>
</reference>
<evidence type="ECO:0000313" key="10">
    <source>
        <dbReference type="EMBL" id="ETJ27010.1"/>
    </source>
</evidence>
<protein>
    <submittedName>
        <fullName evidence="10">2,4-dienoyl-CoA reductase NADPH</fullName>
    </submittedName>
</protein>
<evidence type="ECO:0000256" key="3">
    <source>
        <dbReference type="ARBA" id="ARBA00022630"/>
    </source>
</evidence>
<evidence type="ECO:0000256" key="1">
    <source>
        <dbReference type="ARBA" id="ARBA00001917"/>
    </source>
</evidence>
<evidence type="ECO:0000256" key="7">
    <source>
        <dbReference type="ARBA" id="ARBA00023004"/>
    </source>
</evidence>
<dbReference type="AlphaFoldDB" id="W1XBZ3"/>
<dbReference type="InterPro" id="IPR051793">
    <property type="entry name" value="NADH:flavin_oxidoreductase"/>
</dbReference>
<dbReference type="Proteomes" id="UP000018853">
    <property type="component" value="Unassembled WGS sequence"/>
</dbReference>
<organism evidence="10 11">
    <name type="scientific">Escherichia coli DORA_A_5_14_21</name>
    <dbReference type="NCBI Taxonomy" id="1403943"/>
    <lineage>
        <taxon>Bacteria</taxon>
        <taxon>Pseudomonadati</taxon>
        <taxon>Pseudomonadota</taxon>
        <taxon>Gammaproteobacteria</taxon>
        <taxon>Enterobacterales</taxon>
        <taxon>Enterobacteriaceae</taxon>
        <taxon>Escherichia</taxon>
    </lineage>
</organism>
<dbReference type="EMBL" id="AZLZ01000521">
    <property type="protein sequence ID" value="ETJ27010.1"/>
    <property type="molecule type" value="Genomic_DNA"/>
</dbReference>
<comment type="caution">
    <text evidence="10">The sequence shown here is derived from an EMBL/GenBank/DDBJ whole genome shotgun (WGS) entry which is preliminary data.</text>
</comment>
<evidence type="ECO:0000256" key="2">
    <source>
        <dbReference type="ARBA" id="ARBA00001966"/>
    </source>
</evidence>
<dbReference type="Gene3D" id="3.20.20.70">
    <property type="entry name" value="Aldolase class I"/>
    <property type="match status" value="1"/>
</dbReference>
<sequence length="240" mass="26523">MSYPSLFAPLDLGFTTLKNRVLMGSMHTGLEEYPDGAERLAAFYAERARHGVALIVSGGIAPDLTGVGMEGGAMLNDASQIPHHRTITEAVHQEGGKIALQILHTGRYSYQPHLVAPSALQAPINRFVPHELTHEEILQLIDDFAHCAQLAREAGYDGVEVMGSEGYLINEFLTLRTNQRSDQWGGDYRNRMRFAVEVVRAVRERVGNDFIIIYRLSMLDLVEDGGTFAETVELAQAIEA</sequence>
<keyword evidence="4" id="KW-0288">FMN</keyword>
<dbReference type="PANTHER" id="PTHR42917:SF2">
    <property type="entry name" value="2,4-DIENOYL-COA REDUCTASE [(2E)-ENOYL-COA-PRODUCING]"/>
    <property type="match status" value="1"/>
</dbReference>
<feature type="domain" description="NADH:flavin oxidoreductase/NADH oxidase N-terminal" evidence="9">
    <location>
        <begin position="5"/>
        <end position="237"/>
    </location>
</feature>
<dbReference type="InterPro" id="IPR001155">
    <property type="entry name" value="OxRdtase_FMN_N"/>
</dbReference>
<accession>W1XBZ3</accession>
<keyword evidence="5" id="KW-0479">Metal-binding</keyword>